<organism evidence="2 3">
    <name type="scientific">Imperialibacter roseus</name>
    <dbReference type="NCBI Taxonomy" id="1324217"/>
    <lineage>
        <taxon>Bacteria</taxon>
        <taxon>Pseudomonadati</taxon>
        <taxon>Bacteroidota</taxon>
        <taxon>Cytophagia</taxon>
        <taxon>Cytophagales</taxon>
        <taxon>Flammeovirgaceae</taxon>
        <taxon>Imperialibacter</taxon>
    </lineage>
</organism>
<dbReference type="PROSITE" id="PS51257">
    <property type="entry name" value="PROKAR_LIPOPROTEIN"/>
    <property type="match status" value="1"/>
</dbReference>
<dbReference type="InterPro" id="IPR014784">
    <property type="entry name" value="Cu2_ascorb_mOase-like_C"/>
</dbReference>
<gene>
    <name evidence="2" type="ORF">RT717_07235</name>
</gene>
<evidence type="ECO:0008006" key="4">
    <source>
        <dbReference type="Google" id="ProtNLM"/>
    </source>
</evidence>
<accession>A0ABZ0IWD7</accession>
<proteinExistence type="predicted"/>
<dbReference type="InterPro" id="IPR008977">
    <property type="entry name" value="PHM/PNGase_F_dom_sf"/>
</dbReference>
<dbReference type="Proteomes" id="UP001302349">
    <property type="component" value="Chromosome"/>
</dbReference>
<dbReference type="EMBL" id="CP136051">
    <property type="protein sequence ID" value="WOK08429.1"/>
    <property type="molecule type" value="Genomic_DNA"/>
</dbReference>
<dbReference type="Gene3D" id="2.60.120.230">
    <property type="match status" value="1"/>
</dbReference>
<evidence type="ECO:0000313" key="2">
    <source>
        <dbReference type="EMBL" id="WOK08429.1"/>
    </source>
</evidence>
<evidence type="ECO:0000313" key="3">
    <source>
        <dbReference type="Proteomes" id="UP001302349"/>
    </source>
</evidence>
<evidence type="ECO:0000256" key="1">
    <source>
        <dbReference type="ARBA" id="ARBA00023157"/>
    </source>
</evidence>
<reference evidence="2 3" key="1">
    <citation type="journal article" date="2023" name="Microbiol. Resour. Announc.">
        <title>Complete Genome Sequence of Imperialibacter roseus strain P4T.</title>
        <authorList>
            <person name="Tizabi D.R."/>
            <person name="Bachvaroff T."/>
            <person name="Hill R.T."/>
        </authorList>
    </citation>
    <scope>NUCLEOTIDE SEQUENCE [LARGE SCALE GENOMIC DNA]</scope>
    <source>
        <strain evidence="2 3">P4T</strain>
    </source>
</reference>
<dbReference type="SUPFAM" id="SSF49742">
    <property type="entry name" value="PHM/PNGase F"/>
    <property type="match status" value="1"/>
</dbReference>
<keyword evidence="3" id="KW-1185">Reference proteome</keyword>
<dbReference type="RefSeq" id="WP_317491070.1">
    <property type="nucleotide sequence ID" value="NZ_CP136051.1"/>
</dbReference>
<sequence>MKVKSSVICLIALLLSVGCDRTEEPPKDPLASYTSTYEIIQGEIWDASCLSCHSPGTTFAKQSDLILSAEESYEQLINRTPNNAAAKADGLQLVGDKGIESLYKSFLWEKINIHDQEHFYQDHPQYGSLMPLGGVLTNGELEFIRQWIINGAPKDGEIVDRSILEDTTTFEVLPFEPLAVPAEGIQFHLGPFDVPANTDREMFSYKLLNNPDPIFIKEVEFSMRPGSHHFILYNYTNNIPELFVPKSDYIRDVYDAKGEYVISTLLVMAYHQFVTGTQWPRMRYAFPEGVALKVPANSGFDMNSHYANKTNEAVVGEVYANIYTTKEEEVAHVAEILNLNNDNINIPAKTKTSLTKEFRFDEERTIFQLWSHAHSHMTEFRVYAIGGENDGKLVYISYDWEHPPILQLDPPLVIPAKGGLKLVTTYDNQENRSLHFGLRSTDEMMILFGAYYKE</sequence>
<name>A0ABZ0IWD7_9BACT</name>
<protein>
    <recommendedName>
        <fullName evidence="4">Copper type II ascorbate-dependent monooxygenase C-terminal domain-containing protein</fullName>
    </recommendedName>
</protein>
<keyword evidence="1" id="KW-1015">Disulfide bond</keyword>